<proteinExistence type="predicted"/>
<keyword evidence="2" id="KW-1185">Reference proteome</keyword>
<reference evidence="1" key="1">
    <citation type="submission" date="2017-12" db="EMBL/GenBank/DDBJ databases">
        <title>Genomics of Macrococcus caseolyticus.</title>
        <authorList>
            <person name="MacFadyen A.C."/>
            <person name="Paterson G.K."/>
        </authorList>
    </citation>
    <scope>NUCLEOTIDE SEQUENCE</scope>
    <source>
        <strain evidence="1">5459_5_49</strain>
    </source>
</reference>
<evidence type="ECO:0000313" key="2">
    <source>
        <dbReference type="Proteomes" id="UP000233606"/>
    </source>
</evidence>
<organism evidence="1 2">
    <name type="scientific">Macrococcoides caseolyticum</name>
    <dbReference type="NCBI Taxonomy" id="69966"/>
    <lineage>
        <taxon>Bacteria</taxon>
        <taxon>Bacillati</taxon>
        <taxon>Bacillota</taxon>
        <taxon>Bacilli</taxon>
        <taxon>Bacillales</taxon>
        <taxon>Staphylococcaceae</taxon>
        <taxon>Macrococcoides</taxon>
    </lineage>
</organism>
<evidence type="ECO:0000313" key="1">
    <source>
        <dbReference type="EMBL" id="PKE57252.1"/>
    </source>
</evidence>
<dbReference type="EMBL" id="PIWU01000003">
    <property type="protein sequence ID" value="PKE57252.1"/>
    <property type="molecule type" value="Genomic_DNA"/>
</dbReference>
<accession>A0ACC9MUV2</accession>
<protein>
    <submittedName>
        <fullName evidence="1">Uncharacterized protein</fullName>
    </submittedName>
</protein>
<name>A0ACC9MUV2_9STAP</name>
<dbReference type="Proteomes" id="UP000233606">
    <property type="component" value="Unassembled WGS sequence"/>
</dbReference>
<sequence length="215" mass="24992">MKLTSFFTNISLDLKLTSFFIYSVFIIIKITIKSLGEMLMISYEQLQYKDVNQLKGYFKHVISHTFLNNGVDDDEDLNSEINKKMTYINRYFNGSDDMFIVAKDDDVVVGIIGFYTPNQMIQELVGDKVDGLKEMGTLYIHPDYQSRGIGSQLITLLTPFMKEQGVDSYCFDCGYKKAMATWTRKFGQPTYFFKDYWDVGDHYAVWIVDIKETFV</sequence>
<comment type="caution">
    <text evidence="1">The sequence shown here is derived from an EMBL/GenBank/DDBJ whole genome shotgun (WGS) entry which is preliminary data.</text>
</comment>
<gene>
    <name evidence="1" type="ORF">CW682_03330</name>
</gene>